<evidence type="ECO:0000256" key="4">
    <source>
        <dbReference type="ARBA" id="ARBA00023235"/>
    </source>
</evidence>
<organism evidence="7 8">
    <name type="scientific">Aquimarina brevivitae</name>
    <dbReference type="NCBI Taxonomy" id="323412"/>
    <lineage>
        <taxon>Bacteria</taxon>
        <taxon>Pseudomonadati</taxon>
        <taxon>Bacteroidota</taxon>
        <taxon>Flavobacteriia</taxon>
        <taxon>Flavobacteriales</taxon>
        <taxon>Flavobacteriaceae</taxon>
        <taxon>Aquimarina</taxon>
    </lineage>
</organism>
<evidence type="ECO:0000259" key="6">
    <source>
        <dbReference type="Pfam" id="PF00425"/>
    </source>
</evidence>
<proteinExistence type="inferred from homology"/>
<dbReference type="AlphaFoldDB" id="A0A4V2F5R0"/>
<sequence length="358" mass="40618">MTFIEFTEHITSQYQADLPFVIYRKPDISEVYAYLQQDSILHFTANYKTNGFVMASFDLTESYIIPKTASKQIKAIFQPSESDKSTEIGETALELEASKVTHLRLVEKGITAIKEGKFKKVVLSRKETIAQKNRENYILIFERMLNTYPNAFVYVWYHPQVGMWAGATPETFFSLTDNELTTMALAGTQAYLPDEEVHWRAKEKNEQQLVTDFIVASLQPVSKTLNVTSPYTVRAGNLWHIRSDIKAVKKETVSNAKLIQALHPTPAVCGLPKDAAKNFILQHEGYPRKFYTGFLGIIAEDAERKLIDLFVNLRCMELQPDKVLLYIGGGITLDSDPEEEWKETVKKAGTMKNVLGLS</sequence>
<dbReference type="SUPFAM" id="SSF56322">
    <property type="entry name" value="ADC synthase"/>
    <property type="match status" value="1"/>
</dbReference>
<comment type="caution">
    <text evidence="7">The sequence shown here is derived from an EMBL/GenBank/DDBJ whole genome shotgun (WGS) entry which is preliminary data.</text>
</comment>
<dbReference type="RefSeq" id="WP_130286804.1">
    <property type="nucleotide sequence ID" value="NZ_SGXE01000002.1"/>
</dbReference>
<dbReference type="Proteomes" id="UP000292262">
    <property type="component" value="Unassembled WGS sequence"/>
</dbReference>
<dbReference type="OrthoDB" id="9806579at2"/>
<evidence type="ECO:0000256" key="1">
    <source>
        <dbReference type="ARBA" id="ARBA00000799"/>
    </source>
</evidence>
<dbReference type="PANTHER" id="PTHR42839:SF2">
    <property type="entry name" value="ISOCHORISMATE SYNTHASE ENTC"/>
    <property type="match status" value="1"/>
</dbReference>
<dbReference type="GO" id="GO:0008909">
    <property type="term" value="F:isochorismate synthase activity"/>
    <property type="evidence" value="ECO:0007669"/>
    <property type="project" value="UniProtKB-EC"/>
</dbReference>
<evidence type="ECO:0000256" key="5">
    <source>
        <dbReference type="ARBA" id="ARBA00041564"/>
    </source>
</evidence>
<comment type="catalytic activity">
    <reaction evidence="1">
        <text>chorismate = isochorismate</text>
        <dbReference type="Rhea" id="RHEA:18985"/>
        <dbReference type="ChEBI" id="CHEBI:29748"/>
        <dbReference type="ChEBI" id="CHEBI:29780"/>
        <dbReference type="EC" id="5.4.4.2"/>
    </reaction>
</comment>
<evidence type="ECO:0000256" key="3">
    <source>
        <dbReference type="ARBA" id="ARBA00012824"/>
    </source>
</evidence>
<feature type="domain" description="Chorismate-utilising enzyme C-terminal" evidence="6">
    <location>
        <begin position="101"/>
        <end position="347"/>
    </location>
</feature>
<protein>
    <recommendedName>
        <fullName evidence="3">isochorismate synthase</fullName>
        <ecNumber evidence="3">5.4.4.2</ecNumber>
    </recommendedName>
    <alternativeName>
        <fullName evidence="5">Isochorismate mutase</fullName>
    </alternativeName>
</protein>
<evidence type="ECO:0000256" key="2">
    <source>
        <dbReference type="ARBA" id="ARBA00005297"/>
    </source>
</evidence>
<dbReference type="Gene3D" id="3.60.120.10">
    <property type="entry name" value="Anthranilate synthase"/>
    <property type="match status" value="1"/>
</dbReference>
<dbReference type="InterPro" id="IPR015890">
    <property type="entry name" value="Chorismate_C"/>
</dbReference>
<dbReference type="InterPro" id="IPR005801">
    <property type="entry name" value="ADC_synthase"/>
</dbReference>
<keyword evidence="8" id="KW-1185">Reference proteome</keyword>
<name>A0A4V2F5R0_9FLAO</name>
<dbReference type="PANTHER" id="PTHR42839">
    <property type="entry name" value="ISOCHORISMATE SYNTHASE ENTC"/>
    <property type="match status" value="1"/>
</dbReference>
<gene>
    <name evidence="7" type="ORF">EV197_2269</name>
</gene>
<dbReference type="InterPro" id="IPR004561">
    <property type="entry name" value="IsoChor_synthase"/>
</dbReference>
<evidence type="ECO:0000313" key="8">
    <source>
        <dbReference type="Proteomes" id="UP000292262"/>
    </source>
</evidence>
<evidence type="ECO:0000313" key="7">
    <source>
        <dbReference type="EMBL" id="RZS93689.1"/>
    </source>
</evidence>
<dbReference type="EC" id="5.4.4.2" evidence="3"/>
<dbReference type="Pfam" id="PF00425">
    <property type="entry name" value="Chorismate_bind"/>
    <property type="match status" value="1"/>
</dbReference>
<reference evidence="7 8" key="1">
    <citation type="submission" date="2019-02" db="EMBL/GenBank/DDBJ databases">
        <title>Genomic Encyclopedia of Type Strains, Phase IV (KMG-IV): sequencing the most valuable type-strain genomes for metagenomic binning, comparative biology and taxonomic classification.</title>
        <authorList>
            <person name="Goeker M."/>
        </authorList>
    </citation>
    <scope>NUCLEOTIDE SEQUENCE [LARGE SCALE GENOMIC DNA]</scope>
    <source>
        <strain evidence="7 8">DSM 17196</strain>
    </source>
</reference>
<keyword evidence="4" id="KW-0413">Isomerase</keyword>
<accession>A0A4V2F5R0</accession>
<dbReference type="NCBIfam" id="TIGR00543">
    <property type="entry name" value="isochor_syn"/>
    <property type="match status" value="1"/>
</dbReference>
<dbReference type="EMBL" id="SGXE01000002">
    <property type="protein sequence ID" value="RZS93689.1"/>
    <property type="molecule type" value="Genomic_DNA"/>
</dbReference>
<comment type="similarity">
    <text evidence="2">Belongs to the isochorismate synthase family.</text>
</comment>